<dbReference type="InterPro" id="IPR044286">
    <property type="entry name" value="SINL_plant"/>
</dbReference>
<dbReference type="OrthoDB" id="4788989at2759"/>
<dbReference type="InterPro" id="IPR013083">
    <property type="entry name" value="Znf_RING/FYVE/PHD"/>
</dbReference>
<reference evidence="9 10" key="1">
    <citation type="submission" date="2019-08" db="EMBL/GenBank/DDBJ databases">
        <title>The genome of the soybean aphid Biotype 1, its phylome, world population structure and adaptation to the North American continent.</title>
        <authorList>
            <person name="Giordano R."/>
            <person name="Donthu R.K."/>
            <person name="Hernandez A.G."/>
            <person name="Wright C.L."/>
            <person name="Zimin A.V."/>
        </authorList>
    </citation>
    <scope>NUCLEOTIDE SEQUENCE [LARGE SCALE GENOMIC DNA]</scope>
    <source>
        <tissue evidence="9">Whole aphids</tissue>
    </source>
</reference>
<evidence type="ECO:0000313" key="9">
    <source>
        <dbReference type="EMBL" id="KAE9532601.1"/>
    </source>
</evidence>
<dbReference type="GO" id="GO:0008270">
    <property type="term" value="F:zinc ion binding"/>
    <property type="evidence" value="ECO:0007669"/>
    <property type="project" value="UniProtKB-KW"/>
</dbReference>
<evidence type="ECO:0000256" key="2">
    <source>
        <dbReference type="ARBA" id="ARBA00022771"/>
    </source>
</evidence>
<gene>
    <name evidence="9" type="ORF">AGLY_009682</name>
</gene>
<feature type="non-terminal residue" evidence="9">
    <location>
        <position position="1"/>
    </location>
</feature>
<dbReference type="EMBL" id="VYZN01000038">
    <property type="protein sequence ID" value="KAE9532601.1"/>
    <property type="molecule type" value="Genomic_DNA"/>
</dbReference>
<dbReference type="PANTHER" id="PTHR46632">
    <property type="entry name" value="E3 UBIQUITIN-PROTEIN LIGASE SINA-LIKE 4"/>
    <property type="match status" value="1"/>
</dbReference>
<evidence type="ECO:0008006" key="11">
    <source>
        <dbReference type="Google" id="ProtNLM"/>
    </source>
</evidence>
<sequence length="378" mass="42738">AISTSTDAVAVESSSTSPRSTTQNNSQTITAADGSTLLSSVEVISVSGQTSDPDEIVTISRQIRRALECPICLTFMSVIACYCPDGHAVCEPCMLTLLNMNSAQENPCPLCRALMLQSLGTSTTVVKLTELSTLVKVTCSNWQHGCTELISVRCVSDHESECPHVPTVRCQVTMCQWLGTYEQLFEHVSSSHSGLWQMILLKHRNYIFIIFTTYTLSSRITATAMIQTRRNAPSHSSSLHEYCQNQLKVNGLKDIIKNQRRTYQVQSTYGMIWVMISWISRSRIQAALFMVNNHRSEKNDVDKVPPDVRYRITCFNENDRLRTKSRTRVINWSTLLQPGCQNILTGMYTTFQVTTIDRMVINWFRCPMNNRNRTPTTH</sequence>
<comment type="caution">
    <text evidence="9">The sequence shown here is derived from an EMBL/GenBank/DDBJ whole genome shotgun (WGS) entry which is preliminary data.</text>
</comment>
<dbReference type="PANTHER" id="PTHR46632:SF16">
    <property type="entry name" value="E3 UBIQUITIN-PROTEIN LIGASE SINA-LIKE 10"/>
    <property type="match status" value="1"/>
</dbReference>
<evidence type="ECO:0000256" key="5">
    <source>
        <dbReference type="PROSITE-ProRule" id="PRU00455"/>
    </source>
</evidence>
<dbReference type="AlphaFoldDB" id="A0A6G0TGL4"/>
<dbReference type="SUPFAM" id="SSF49599">
    <property type="entry name" value="TRAF domain-like"/>
    <property type="match status" value="1"/>
</dbReference>
<dbReference type="Proteomes" id="UP000475862">
    <property type="component" value="Unassembled WGS sequence"/>
</dbReference>
<feature type="domain" description="SIAH-type" evidence="8">
    <location>
        <begin position="134"/>
        <end position="193"/>
    </location>
</feature>
<dbReference type="Gene3D" id="3.30.40.10">
    <property type="entry name" value="Zinc/RING finger domain, C3HC4 (zinc finger)"/>
    <property type="match status" value="2"/>
</dbReference>
<dbReference type="SUPFAM" id="SSF57850">
    <property type="entry name" value="RING/U-box"/>
    <property type="match status" value="1"/>
</dbReference>
<dbReference type="PROSITE" id="PS50089">
    <property type="entry name" value="ZF_RING_2"/>
    <property type="match status" value="1"/>
</dbReference>
<protein>
    <recommendedName>
        <fullName evidence="11">RING-type E3 ubiquitin transferase</fullName>
    </recommendedName>
</protein>
<evidence type="ECO:0000256" key="4">
    <source>
        <dbReference type="ARBA" id="ARBA00024004"/>
    </source>
</evidence>
<proteinExistence type="predicted"/>
<keyword evidence="3" id="KW-0862">Zinc</keyword>
<evidence type="ECO:0000256" key="1">
    <source>
        <dbReference type="ARBA" id="ARBA00022723"/>
    </source>
</evidence>
<dbReference type="InterPro" id="IPR001841">
    <property type="entry name" value="Znf_RING"/>
</dbReference>
<evidence type="ECO:0000256" key="6">
    <source>
        <dbReference type="SAM" id="MobiDB-lite"/>
    </source>
</evidence>
<organism evidence="9 10">
    <name type="scientific">Aphis glycines</name>
    <name type="common">Soybean aphid</name>
    <dbReference type="NCBI Taxonomy" id="307491"/>
    <lineage>
        <taxon>Eukaryota</taxon>
        <taxon>Metazoa</taxon>
        <taxon>Ecdysozoa</taxon>
        <taxon>Arthropoda</taxon>
        <taxon>Hexapoda</taxon>
        <taxon>Insecta</taxon>
        <taxon>Pterygota</taxon>
        <taxon>Neoptera</taxon>
        <taxon>Paraneoptera</taxon>
        <taxon>Hemiptera</taxon>
        <taxon>Sternorrhyncha</taxon>
        <taxon>Aphidomorpha</taxon>
        <taxon>Aphidoidea</taxon>
        <taxon>Aphididae</taxon>
        <taxon>Aphidini</taxon>
        <taxon>Aphis</taxon>
        <taxon>Aphis</taxon>
    </lineage>
</organism>
<accession>A0A6G0TGL4</accession>
<dbReference type="InterPro" id="IPR013010">
    <property type="entry name" value="Znf_SIAH"/>
</dbReference>
<keyword evidence="2 5" id="KW-0863">Zinc-finger</keyword>
<keyword evidence="10" id="KW-1185">Reference proteome</keyword>
<comment type="function">
    <text evidence="4">E3 ubiquitin-protein ligase that mediates ubiquitination and subsequent proteasomal degradation of target proteins. E3 ubiquitin ligases accept ubiquitin from an E2 ubiquitin-conjugating enzyme in the form of a thioester and then directly transfers the ubiquitin to targeted substrates. It probably triggers the ubiquitin-mediated degradation of different substrates.</text>
</comment>
<evidence type="ECO:0000259" key="8">
    <source>
        <dbReference type="PROSITE" id="PS51081"/>
    </source>
</evidence>
<dbReference type="PROSITE" id="PS51081">
    <property type="entry name" value="ZF_SIAH"/>
    <property type="match status" value="1"/>
</dbReference>
<keyword evidence="1" id="KW-0479">Metal-binding</keyword>
<evidence type="ECO:0000259" key="7">
    <source>
        <dbReference type="PROSITE" id="PS50089"/>
    </source>
</evidence>
<feature type="region of interest" description="Disordered" evidence="6">
    <location>
        <begin position="1"/>
        <end position="29"/>
    </location>
</feature>
<name>A0A6G0TGL4_APHGL</name>
<evidence type="ECO:0000313" key="10">
    <source>
        <dbReference type="Proteomes" id="UP000475862"/>
    </source>
</evidence>
<evidence type="ECO:0000256" key="3">
    <source>
        <dbReference type="ARBA" id="ARBA00022833"/>
    </source>
</evidence>
<feature type="domain" description="RING-type" evidence="7">
    <location>
        <begin position="69"/>
        <end position="112"/>
    </location>
</feature>